<evidence type="ECO:0000256" key="23">
    <source>
        <dbReference type="ARBA" id="ARBA00047855"/>
    </source>
</evidence>
<evidence type="ECO:0000256" key="4">
    <source>
        <dbReference type="ARBA" id="ARBA00009183"/>
    </source>
</evidence>
<evidence type="ECO:0000256" key="8">
    <source>
        <dbReference type="ARBA" id="ARBA00022692"/>
    </source>
</evidence>
<comment type="catalytic activity">
    <reaction evidence="20">
        <text>hypotaurine + NADH + O2 + H(+) = taurine + NAD(+) + H2O</text>
        <dbReference type="Rhea" id="RHEA:74111"/>
        <dbReference type="ChEBI" id="CHEBI:15377"/>
        <dbReference type="ChEBI" id="CHEBI:15378"/>
        <dbReference type="ChEBI" id="CHEBI:15379"/>
        <dbReference type="ChEBI" id="CHEBI:57540"/>
        <dbReference type="ChEBI" id="CHEBI:57853"/>
        <dbReference type="ChEBI" id="CHEBI:57945"/>
        <dbReference type="ChEBI" id="CHEBI:507393"/>
        <dbReference type="EC" id="1.14.13.8"/>
    </reaction>
    <physiologicalReaction direction="left-to-right" evidence="20">
        <dbReference type="Rhea" id="RHEA:74112"/>
    </physiologicalReaction>
</comment>
<dbReference type="Proteomes" id="UP000050794">
    <property type="component" value="Unassembled WGS sequence"/>
</dbReference>
<comment type="catalytic activity">
    <reaction evidence="23">
        <text>sulcatone + NADPH + O2 + H(+) = 4-methylpent-3-en-1-yl acetate + NADP(+) + H2O</text>
        <dbReference type="Rhea" id="RHEA:54864"/>
        <dbReference type="ChEBI" id="CHEBI:15377"/>
        <dbReference type="ChEBI" id="CHEBI:15378"/>
        <dbReference type="ChEBI" id="CHEBI:15379"/>
        <dbReference type="ChEBI" id="CHEBI:16310"/>
        <dbReference type="ChEBI" id="CHEBI:57783"/>
        <dbReference type="ChEBI" id="CHEBI:58349"/>
        <dbReference type="ChEBI" id="CHEBI:138373"/>
    </reaction>
    <physiologicalReaction direction="left-to-right" evidence="23">
        <dbReference type="Rhea" id="RHEA:54865"/>
    </physiologicalReaction>
</comment>
<keyword evidence="11" id="KW-0492">Microsome</keyword>
<evidence type="ECO:0000256" key="33">
    <source>
        <dbReference type="RuleBase" id="RU361177"/>
    </source>
</evidence>
<dbReference type="PRINTS" id="PR00370">
    <property type="entry name" value="FMOXYGENASE"/>
</dbReference>
<evidence type="ECO:0000256" key="14">
    <source>
        <dbReference type="ARBA" id="ARBA00023002"/>
    </source>
</evidence>
<evidence type="ECO:0000256" key="21">
    <source>
        <dbReference type="ARBA" id="ARBA00047426"/>
    </source>
</evidence>
<protein>
    <recommendedName>
        <fullName evidence="33">Flavin-containing monooxygenase</fullName>
        <ecNumber evidence="33">1.-.-.-</ecNumber>
    </recommendedName>
</protein>
<keyword evidence="9" id="KW-0256">Endoplasmic reticulum</keyword>
<evidence type="ECO:0000313" key="36">
    <source>
        <dbReference type="Proteomes" id="UP000050794"/>
    </source>
</evidence>
<comment type="catalytic activity">
    <reaction evidence="30">
        <text>heptan-4-one + NADPH + O2 + H(+) = propyl butanoate + NADP(+) + H2O</text>
        <dbReference type="Rhea" id="RHEA:54852"/>
        <dbReference type="ChEBI" id="CHEBI:15377"/>
        <dbReference type="ChEBI" id="CHEBI:15378"/>
        <dbReference type="ChEBI" id="CHEBI:15379"/>
        <dbReference type="ChEBI" id="CHEBI:57783"/>
        <dbReference type="ChEBI" id="CHEBI:58349"/>
        <dbReference type="ChEBI" id="CHEBI:89484"/>
        <dbReference type="ChEBI" id="CHEBI:89719"/>
    </reaction>
    <physiologicalReaction direction="left-to-right" evidence="30">
        <dbReference type="Rhea" id="RHEA:54853"/>
    </physiologicalReaction>
</comment>
<dbReference type="EC" id="1.-.-.-" evidence="33"/>
<keyword evidence="36" id="KW-1185">Reference proteome</keyword>
<dbReference type="PRINTS" id="PR01125">
    <property type="entry name" value="FMOXYGENASE5"/>
</dbReference>
<evidence type="ECO:0000256" key="28">
    <source>
        <dbReference type="ARBA" id="ARBA00048459"/>
    </source>
</evidence>
<evidence type="ECO:0000256" key="20">
    <source>
        <dbReference type="ARBA" id="ARBA00047338"/>
    </source>
</evidence>
<dbReference type="WBParaSite" id="TCNE_0001064101-mRNA-1">
    <property type="protein sequence ID" value="TCNE_0001064101-mRNA-1"/>
    <property type="gene ID" value="TCNE_0001064101"/>
</dbReference>
<proteinExistence type="inferred from homology"/>
<keyword evidence="12" id="KW-0521">NADP</keyword>
<evidence type="ECO:0000256" key="32">
    <source>
        <dbReference type="ARBA" id="ARBA00049475"/>
    </source>
</evidence>
<evidence type="ECO:0000256" key="16">
    <source>
        <dbReference type="ARBA" id="ARBA00023098"/>
    </source>
</evidence>
<evidence type="ECO:0000256" key="30">
    <source>
        <dbReference type="ARBA" id="ARBA00048990"/>
    </source>
</evidence>
<dbReference type="FunFam" id="3.50.50.60:FF:000159">
    <property type="entry name" value="Dimethylaniline monooxygenase [N-oxide-forming]"/>
    <property type="match status" value="2"/>
</dbReference>
<comment type="catalytic activity">
    <reaction evidence="31">
        <text>N,N-dimethylaniline + NADPH + O2 + H(+) = N,N-dimethylaniline N-oxide + NADP(+) + H2O</text>
        <dbReference type="Rhea" id="RHEA:24468"/>
        <dbReference type="ChEBI" id="CHEBI:15377"/>
        <dbReference type="ChEBI" id="CHEBI:15378"/>
        <dbReference type="ChEBI" id="CHEBI:15379"/>
        <dbReference type="ChEBI" id="CHEBI:16269"/>
        <dbReference type="ChEBI" id="CHEBI:17735"/>
        <dbReference type="ChEBI" id="CHEBI:57783"/>
        <dbReference type="ChEBI" id="CHEBI:58349"/>
        <dbReference type="EC" id="1.14.13.8"/>
    </reaction>
    <physiologicalReaction direction="left-to-right" evidence="31">
        <dbReference type="Rhea" id="RHEA:24469"/>
    </physiologicalReaction>
</comment>
<keyword evidence="6" id="KW-0597">Phosphoprotein</keyword>
<evidence type="ECO:0000256" key="19">
    <source>
        <dbReference type="ARBA" id="ARBA00045957"/>
    </source>
</evidence>
<evidence type="ECO:0000256" key="27">
    <source>
        <dbReference type="ARBA" id="ARBA00048088"/>
    </source>
</evidence>
<evidence type="ECO:0000256" key="17">
    <source>
        <dbReference type="ARBA" id="ARBA00023136"/>
    </source>
</evidence>
<keyword evidence="7 33" id="KW-0285">Flavoprotein</keyword>
<evidence type="ECO:0000256" key="26">
    <source>
        <dbReference type="ARBA" id="ARBA00048041"/>
    </source>
</evidence>
<comment type="catalytic activity">
    <reaction evidence="22">
        <text>heptan-2-one + NADPH + O2 + H(+) = pentyl acetate + NADP(+) + H2O</text>
        <dbReference type="Rhea" id="RHEA:54836"/>
        <dbReference type="ChEBI" id="CHEBI:5672"/>
        <dbReference type="ChEBI" id="CHEBI:15377"/>
        <dbReference type="ChEBI" id="CHEBI:15378"/>
        <dbReference type="ChEBI" id="CHEBI:15379"/>
        <dbReference type="ChEBI" id="CHEBI:57783"/>
        <dbReference type="ChEBI" id="CHEBI:58349"/>
        <dbReference type="ChEBI" id="CHEBI:87362"/>
    </reaction>
    <physiologicalReaction direction="left-to-right" evidence="22">
        <dbReference type="Rhea" id="RHEA:54837"/>
    </physiologicalReaction>
</comment>
<evidence type="ECO:0000256" key="6">
    <source>
        <dbReference type="ARBA" id="ARBA00022553"/>
    </source>
</evidence>
<comment type="catalytic activity">
    <reaction evidence="28">
        <text>octan-3-one + NADPH + O2 + H(+) = ethyl hexanoate + NADP(+) + H2O</text>
        <dbReference type="Rhea" id="RHEA:54856"/>
        <dbReference type="ChEBI" id="CHEBI:15377"/>
        <dbReference type="ChEBI" id="CHEBI:15378"/>
        <dbReference type="ChEBI" id="CHEBI:15379"/>
        <dbReference type="ChEBI" id="CHEBI:57783"/>
        <dbReference type="ChEBI" id="CHEBI:58349"/>
        <dbReference type="ChEBI" id="CHEBI:80946"/>
        <dbReference type="ChEBI" id="CHEBI:86055"/>
    </reaction>
    <physiologicalReaction direction="left-to-right" evidence="28">
        <dbReference type="Rhea" id="RHEA:54857"/>
    </physiologicalReaction>
</comment>
<comment type="catalytic activity">
    <reaction evidence="21">
        <text>hexan-3-one + NADPH + O2 + H(+) = propyl propanoate + NADP(+) + H2O</text>
        <dbReference type="Rhea" id="RHEA:54848"/>
        <dbReference type="ChEBI" id="CHEBI:15377"/>
        <dbReference type="ChEBI" id="CHEBI:15378"/>
        <dbReference type="ChEBI" id="CHEBI:15379"/>
        <dbReference type="ChEBI" id="CHEBI:57783"/>
        <dbReference type="ChEBI" id="CHEBI:58349"/>
        <dbReference type="ChEBI" id="CHEBI:89828"/>
        <dbReference type="ChEBI" id="CHEBI:89891"/>
    </reaction>
    <physiologicalReaction direction="left-to-right" evidence="21">
        <dbReference type="Rhea" id="RHEA:54849"/>
    </physiologicalReaction>
</comment>
<comment type="function">
    <text evidence="18">Acts as a Baeyer-Villiger monooxygenase on a broad range of substrates. Catalyzes the insertion of an oxygen atom into a carbon-carbon bond adjacent to a carbonyl, which converts ketones to esters. Active on diverse carbonyl compounds, whereas soft nucleophiles are mostly non- or poorly reactive. In contrast with other forms of FMO it is non- or poorly active on 'classical' substrates such as drugs, pesticides, and dietary components containing soft nucleophilic heteroatoms. Able to oxidize drug molecules bearing a carbonyl group on an aliphatic chain, such as nabumetone and pentoxifylline. Also, in the absence of substrates, shows slow but yet significant NADPH oxidase activity. Acts as a positive modulator of cholesterol biosynthesis as well as glucose homeostasis, promoting metabolic aging via pleiotropic effects.</text>
</comment>
<keyword evidence="15 33" id="KW-0503">Monooxygenase</keyword>
<evidence type="ECO:0000313" key="35">
    <source>
        <dbReference type="EMBL" id="VDM41962.1"/>
    </source>
</evidence>
<comment type="catalytic activity">
    <reaction evidence="32">
        <text>octan-3-one + NADPH + O2 + H(+) = pentyl propanoate + NADP(+) + H2O</text>
        <dbReference type="Rhea" id="RHEA:54840"/>
        <dbReference type="ChEBI" id="CHEBI:15377"/>
        <dbReference type="ChEBI" id="CHEBI:15378"/>
        <dbReference type="ChEBI" id="CHEBI:15379"/>
        <dbReference type="ChEBI" id="CHEBI:57783"/>
        <dbReference type="ChEBI" id="CHEBI:58349"/>
        <dbReference type="ChEBI" id="CHEBI:80946"/>
        <dbReference type="ChEBI" id="CHEBI:87373"/>
    </reaction>
    <physiologicalReaction direction="left-to-right" evidence="32">
        <dbReference type="Rhea" id="RHEA:54841"/>
    </physiologicalReaction>
</comment>
<sequence length="1053" mass="121272">MRACVIGCGVSGLPAIKECRAAGIEVVAYERTSQIGGLWNYRPQMKEGATVMKSTVVNTSKEMMAYSDFPPPAEYPNFMHNSLVLEYIRDYANKFDLLKDIRFNTNVEKLERVGDKWEVTTTDGTKEQFDFAMLCTGHHAFPQYPDIKGIEKFKGRVLHSHQYRDYEGFQDKNVFIVGIGNSSLDIAVELSNVAKSVTISTRRGTWLFNRVWTSGMPYDIYLLTRWYTFLIDHLPWTLCNEYVEYRLQQRLDHDTYGLRPYHRFFQQHPTLNDTLPNLLSTGQVVITEDVDHVEESEVIVKGGRRFQADVIIYATGYTFKFPYLAPQSIIPIVEHEVNLYKYVFPPDCTSLAVIGLIQPIGSLAPISELQSRWVTAVWAGQIKLPSEKGMIADIEHTREIRMKRYFKSTKHTLQVDYMKYMDEVADLIGCKPNLWKYALTDPKFAFRLFMGANAPYAYRLQGIGSWEGAKEALNTLPERVKKPMKNRDCRMRKYKRRGAIDHYFHYISLKWLAGWTTLLLCAGLWLFCTGGGVSGLPAIKECRAAGIEVVAYERTPQIGGLWNYRPQMKEGGTIMKSTISNTSKEMMAYSDFPPSADYPNFMHNSMIMHYVNEYAEKFDLLRDIRFDANVKKLERVGDKWEVTTTDGTKEQFDFAMLCTGHHEFPRYPHIKGIDKFQGRVLHSRDYRDSQGFSDKNVFIIGFGNSAIDMAVELANVANSVTISTRRGSWIANRLWSGGLPYDVALYNRFYNCLFNMLPQTILNDYLERHYEEDVDHVDAGGVIVEGGNRFAADVIIYATGYDVKFPYLNPQTIIEVQDNEVDLYKSVFPPDHPSLAVIGLVEPIGTIAPIAEMQSRWAAAIFSGRRRLPTKEQMLDDVERTQCRHPKAENITLKKYRRTKSTNASKCIQCVLFFRYYKSARNALQVDYMAYMDEVANLVGCKPQIWKVLCHWYFRFFCLYLLSDPRFALRLFVGANAPYAYRLQGEGSWPGAKEALNSLPERVKKPLKNRACRMRRYKRRGNIVTFLFDLLLLIDCVVLSDILYEKPLLLRFR</sequence>
<evidence type="ECO:0000256" key="7">
    <source>
        <dbReference type="ARBA" id="ARBA00022630"/>
    </source>
</evidence>
<comment type="similarity">
    <text evidence="4 33">Belongs to the FMO family.</text>
</comment>
<dbReference type="InterPro" id="IPR002257">
    <property type="entry name" value="Flavin_mOase_5"/>
</dbReference>
<evidence type="ECO:0000256" key="18">
    <source>
        <dbReference type="ARBA" id="ARBA00045722"/>
    </source>
</evidence>
<keyword evidence="8 34" id="KW-0812">Transmembrane</keyword>
<accession>A0A183UQ71</accession>
<comment type="catalytic activity">
    <reaction evidence="26">
        <text>hypotaurine + NADPH + O2 + H(+) = taurine + NADP(+) + H2O</text>
        <dbReference type="Rhea" id="RHEA:69819"/>
        <dbReference type="ChEBI" id="CHEBI:15377"/>
        <dbReference type="ChEBI" id="CHEBI:15378"/>
        <dbReference type="ChEBI" id="CHEBI:15379"/>
        <dbReference type="ChEBI" id="CHEBI:57783"/>
        <dbReference type="ChEBI" id="CHEBI:57853"/>
        <dbReference type="ChEBI" id="CHEBI:58349"/>
        <dbReference type="ChEBI" id="CHEBI:507393"/>
        <dbReference type="EC" id="1.14.13.8"/>
    </reaction>
    <physiologicalReaction direction="left-to-right" evidence="26">
        <dbReference type="Rhea" id="RHEA:69820"/>
    </physiologicalReaction>
</comment>
<dbReference type="GO" id="GO:0050661">
    <property type="term" value="F:NADP binding"/>
    <property type="evidence" value="ECO:0007669"/>
    <property type="project" value="InterPro"/>
</dbReference>
<evidence type="ECO:0000256" key="29">
    <source>
        <dbReference type="ARBA" id="ARBA00048989"/>
    </source>
</evidence>
<evidence type="ECO:0000256" key="11">
    <source>
        <dbReference type="ARBA" id="ARBA00022848"/>
    </source>
</evidence>
<evidence type="ECO:0000256" key="3">
    <source>
        <dbReference type="ARBA" id="ARBA00004524"/>
    </source>
</evidence>
<evidence type="ECO:0000313" key="37">
    <source>
        <dbReference type="WBParaSite" id="TCNE_0001064101-mRNA-1"/>
    </source>
</evidence>
<dbReference type="GO" id="GO:0004499">
    <property type="term" value="F:N,N-dimethylaniline monooxygenase activity"/>
    <property type="evidence" value="ECO:0007669"/>
    <property type="project" value="InterPro"/>
</dbReference>
<organism evidence="36 37">
    <name type="scientific">Toxocara canis</name>
    <name type="common">Canine roundworm</name>
    <dbReference type="NCBI Taxonomy" id="6265"/>
    <lineage>
        <taxon>Eukaryota</taxon>
        <taxon>Metazoa</taxon>
        <taxon>Ecdysozoa</taxon>
        <taxon>Nematoda</taxon>
        <taxon>Chromadorea</taxon>
        <taxon>Rhabditida</taxon>
        <taxon>Spirurina</taxon>
        <taxon>Ascaridomorpha</taxon>
        <taxon>Ascaridoidea</taxon>
        <taxon>Toxocaridae</taxon>
        <taxon>Toxocara</taxon>
    </lineage>
</organism>
<keyword evidence="13 34" id="KW-1133">Transmembrane helix</keyword>
<evidence type="ECO:0000256" key="22">
    <source>
        <dbReference type="ARBA" id="ARBA00047574"/>
    </source>
</evidence>
<comment type="function">
    <text evidence="19">Broad spectrum monooxygenase that catalyzes the oxygenation of a wide variety of nitrogen- and sulfur-containing compounds including xenobiotics. Catalyzes the S-oxygenation of hypotaurine to produce taurine, an organic osmolyte involved in cell volume regulation as well as a variety of cytoprotective and developmental processes. In vitro, catalyzes the N-oxygenation of trimethylamine (TMA) to produce trimethylamine N-oxide (TMAO) and could therefore participate to the detoxification of this compound that is generated by the action of gut microbiota from dietary precursors such as choline, choline containing compounds, betaine or L-carnitine.</text>
</comment>
<dbReference type="InterPro" id="IPR036188">
    <property type="entry name" value="FAD/NAD-bd_sf"/>
</dbReference>
<comment type="catalytic activity">
    <reaction evidence="27">
        <text>trimethylamine + NADPH + O2 = trimethylamine N-oxide + NADP(+) + H2O</text>
        <dbReference type="Rhea" id="RHEA:31979"/>
        <dbReference type="ChEBI" id="CHEBI:15377"/>
        <dbReference type="ChEBI" id="CHEBI:15379"/>
        <dbReference type="ChEBI" id="CHEBI:15724"/>
        <dbReference type="ChEBI" id="CHEBI:57783"/>
        <dbReference type="ChEBI" id="CHEBI:58349"/>
        <dbReference type="ChEBI" id="CHEBI:58389"/>
        <dbReference type="EC" id="1.14.13.148"/>
    </reaction>
    <physiologicalReaction direction="left-to-right" evidence="27">
        <dbReference type="Rhea" id="RHEA:31980"/>
    </physiologicalReaction>
</comment>
<dbReference type="InterPro" id="IPR020946">
    <property type="entry name" value="Flavin_mOase-like"/>
</dbReference>
<comment type="catalytic activity">
    <reaction evidence="25">
        <text>hexan-3-one + NADPH + O2 + H(+) = ethyl butanoate + NADP(+) + H2O</text>
        <dbReference type="Rhea" id="RHEA:54844"/>
        <dbReference type="ChEBI" id="CHEBI:15377"/>
        <dbReference type="ChEBI" id="CHEBI:15378"/>
        <dbReference type="ChEBI" id="CHEBI:15379"/>
        <dbReference type="ChEBI" id="CHEBI:57783"/>
        <dbReference type="ChEBI" id="CHEBI:58349"/>
        <dbReference type="ChEBI" id="CHEBI:88764"/>
        <dbReference type="ChEBI" id="CHEBI:89891"/>
    </reaction>
    <physiologicalReaction direction="left-to-right" evidence="25">
        <dbReference type="Rhea" id="RHEA:54845"/>
    </physiologicalReaction>
</comment>
<keyword evidence="14 33" id="KW-0560">Oxidoreductase</keyword>
<keyword evidence="17 34" id="KW-0472">Membrane</keyword>
<dbReference type="InterPro" id="IPR050346">
    <property type="entry name" value="FMO-like"/>
</dbReference>
<evidence type="ECO:0000256" key="15">
    <source>
        <dbReference type="ARBA" id="ARBA00023033"/>
    </source>
</evidence>
<dbReference type="GO" id="GO:0050660">
    <property type="term" value="F:flavin adenine dinucleotide binding"/>
    <property type="evidence" value="ECO:0007669"/>
    <property type="project" value="InterPro"/>
</dbReference>
<keyword evidence="16" id="KW-0443">Lipid metabolism</keyword>
<dbReference type="GO" id="GO:0005789">
    <property type="term" value="C:endoplasmic reticulum membrane"/>
    <property type="evidence" value="ECO:0007669"/>
    <property type="project" value="UniProtKB-SubCell"/>
</dbReference>
<evidence type="ECO:0000256" key="24">
    <source>
        <dbReference type="ARBA" id="ARBA00047864"/>
    </source>
</evidence>
<reference evidence="37" key="1">
    <citation type="submission" date="2016-06" db="UniProtKB">
        <authorList>
            <consortium name="WormBaseParasite"/>
        </authorList>
    </citation>
    <scope>IDENTIFICATION</scope>
</reference>
<dbReference type="PANTHER" id="PTHR23023">
    <property type="entry name" value="DIMETHYLANILINE MONOOXYGENASE"/>
    <property type="match status" value="1"/>
</dbReference>
<evidence type="ECO:0000256" key="25">
    <source>
        <dbReference type="ARBA" id="ARBA00047977"/>
    </source>
</evidence>
<gene>
    <name evidence="35" type="ORF">TCNE_LOCUS10641</name>
</gene>
<dbReference type="EMBL" id="UYWY01020568">
    <property type="protein sequence ID" value="VDM41962.1"/>
    <property type="molecule type" value="Genomic_DNA"/>
</dbReference>
<feature type="transmembrane region" description="Helical" evidence="34">
    <location>
        <begin position="1023"/>
        <end position="1044"/>
    </location>
</feature>
<evidence type="ECO:0000256" key="5">
    <source>
        <dbReference type="ARBA" id="ARBA00022481"/>
    </source>
</evidence>
<evidence type="ECO:0000256" key="13">
    <source>
        <dbReference type="ARBA" id="ARBA00022989"/>
    </source>
</evidence>
<name>A0A183UQ71_TOXCA</name>
<dbReference type="Pfam" id="PF00743">
    <property type="entry name" value="FMO-like"/>
    <property type="match status" value="4"/>
</dbReference>
<evidence type="ECO:0000256" key="31">
    <source>
        <dbReference type="ARBA" id="ARBA00049443"/>
    </source>
</evidence>
<comment type="catalytic activity">
    <reaction evidence="29">
        <text>(2E)-geranial + NADPH + O2 + H(+) = (1E)-2,6-dimethylhepta-1,5-dien-1-yl formate + NADP(+) + H2O</text>
        <dbReference type="Rhea" id="RHEA:54860"/>
        <dbReference type="ChEBI" id="CHEBI:15377"/>
        <dbReference type="ChEBI" id="CHEBI:15378"/>
        <dbReference type="ChEBI" id="CHEBI:15379"/>
        <dbReference type="ChEBI" id="CHEBI:16980"/>
        <dbReference type="ChEBI" id="CHEBI:57783"/>
        <dbReference type="ChEBI" id="CHEBI:58349"/>
        <dbReference type="ChEBI" id="CHEBI:138375"/>
    </reaction>
    <physiologicalReaction direction="left-to-right" evidence="29">
        <dbReference type="Rhea" id="RHEA:54861"/>
    </physiologicalReaction>
</comment>
<comment type="cofactor">
    <cofactor evidence="1 33">
        <name>FAD</name>
        <dbReference type="ChEBI" id="CHEBI:57692"/>
    </cofactor>
</comment>
<evidence type="ECO:0000256" key="34">
    <source>
        <dbReference type="SAM" id="Phobius"/>
    </source>
</evidence>
<keyword evidence="10 33" id="KW-0274">FAD</keyword>
<evidence type="ECO:0000256" key="9">
    <source>
        <dbReference type="ARBA" id="ARBA00022824"/>
    </source>
</evidence>
<dbReference type="GO" id="GO:0006629">
    <property type="term" value="P:lipid metabolic process"/>
    <property type="evidence" value="ECO:0007669"/>
    <property type="project" value="UniProtKB-KW"/>
</dbReference>
<dbReference type="GO" id="GO:0016174">
    <property type="term" value="F:NAD(P)H oxidase H2O2-forming activity"/>
    <property type="evidence" value="ECO:0007669"/>
    <property type="project" value="UniProtKB-EC"/>
</dbReference>
<reference evidence="35 36" key="2">
    <citation type="submission" date="2018-11" db="EMBL/GenBank/DDBJ databases">
        <authorList>
            <consortium name="Pathogen Informatics"/>
        </authorList>
    </citation>
    <scope>NUCLEOTIDE SEQUENCE [LARGE SCALE GENOMIC DNA]</scope>
</reference>
<evidence type="ECO:0000256" key="2">
    <source>
        <dbReference type="ARBA" id="ARBA00004389"/>
    </source>
</evidence>
<dbReference type="InterPro" id="IPR000960">
    <property type="entry name" value="Flavin_mOase"/>
</dbReference>
<dbReference type="SUPFAM" id="SSF51905">
    <property type="entry name" value="FAD/NAD(P)-binding domain"/>
    <property type="match status" value="4"/>
</dbReference>
<dbReference type="Gene3D" id="3.50.50.60">
    <property type="entry name" value="FAD/NAD(P)-binding domain"/>
    <property type="match status" value="2"/>
</dbReference>
<dbReference type="AlphaFoldDB" id="A0A183UQ71"/>
<comment type="subcellular location">
    <subcellularLocation>
        <location evidence="2">Endoplasmic reticulum membrane</location>
        <topology evidence="2">Single-pass membrane protein</topology>
    </subcellularLocation>
    <subcellularLocation>
        <location evidence="3">Microsome membrane</location>
    </subcellularLocation>
</comment>
<comment type="catalytic activity">
    <reaction evidence="24">
        <text>NADPH + O2 + H(+) = H2O2 + NADP(+)</text>
        <dbReference type="Rhea" id="RHEA:11260"/>
        <dbReference type="ChEBI" id="CHEBI:15378"/>
        <dbReference type="ChEBI" id="CHEBI:15379"/>
        <dbReference type="ChEBI" id="CHEBI:16240"/>
        <dbReference type="ChEBI" id="CHEBI:57783"/>
        <dbReference type="ChEBI" id="CHEBI:58349"/>
        <dbReference type="EC" id="1.6.3.1"/>
    </reaction>
    <physiologicalReaction direction="left-to-right" evidence="24">
        <dbReference type="Rhea" id="RHEA:11261"/>
    </physiologicalReaction>
</comment>
<dbReference type="GO" id="GO:0034899">
    <property type="term" value="F:trimethylamine monooxygenase activity"/>
    <property type="evidence" value="ECO:0007669"/>
    <property type="project" value="UniProtKB-EC"/>
</dbReference>
<evidence type="ECO:0000256" key="10">
    <source>
        <dbReference type="ARBA" id="ARBA00022827"/>
    </source>
</evidence>
<evidence type="ECO:0000256" key="1">
    <source>
        <dbReference type="ARBA" id="ARBA00001974"/>
    </source>
</evidence>
<evidence type="ECO:0000256" key="12">
    <source>
        <dbReference type="ARBA" id="ARBA00022857"/>
    </source>
</evidence>
<keyword evidence="5" id="KW-0488">Methylation</keyword>